<reference evidence="2" key="1">
    <citation type="journal article" date="2019" name="Int. J. Syst. Evol. Microbiol.">
        <title>The Global Catalogue of Microorganisms (GCM) 10K type strain sequencing project: providing services to taxonomists for standard genome sequencing and annotation.</title>
        <authorList>
            <consortium name="The Broad Institute Genomics Platform"/>
            <consortium name="The Broad Institute Genome Sequencing Center for Infectious Disease"/>
            <person name="Wu L."/>
            <person name="Ma J."/>
        </authorList>
    </citation>
    <scope>NUCLEOTIDE SEQUENCE [LARGE SCALE GENOMIC DNA]</scope>
    <source>
        <strain evidence="2">JCM 16002</strain>
    </source>
</reference>
<dbReference type="EMBL" id="BAAAQG010000033">
    <property type="protein sequence ID" value="GAA1722216.1"/>
    <property type="molecule type" value="Genomic_DNA"/>
</dbReference>
<dbReference type="Proteomes" id="UP001500383">
    <property type="component" value="Unassembled WGS sequence"/>
</dbReference>
<dbReference type="RefSeq" id="WP_182657781.1">
    <property type="nucleotide sequence ID" value="NZ_BAAAQG010000033.1"/>
</dbReference>
<evidence type="ECO:0000313" key="2">
    <source>
        <dbReference type="Proteomes" id="UP001500383"/>
    </source>
</evidence>
<protein>
    <submittedName>
        <fullName evidence="1">Uncharacterized protein</fullName>
    </submittedName>
</protein>
<organism evidence="1 2">
    <name type="scientific">Dietzia cercidiphylli</name>
    <dbReference type="NCBI Taxonomy" id="498199"/>
    <lineage>
        <taxon>Bacteria</taxon>
        <taxon>Bacillati</taxon>
        <taxon>Actinomycetota</taxon>
        <taxon>Actinomycetes</taxon>
        <taxon>Mycobacteriales</taxon>
        <taxon>Dietziaceae</taxon>
        <taxon>Dietzia</taxon>
    </lineage>
</organism>
<gene>
    <name evidence="1" type="ORF">GCM10009831_35360</name>
</gene>
<sequence length="79" mass="8224">MIAGEIRAVADLAALRECPPHTVISDARGHIGTLAQRQSSALAGGVYWAGMGGICDNSTIEFPVQAWWPKHPALVTGGA</sequence>
<evidence type="ECO:0000313" key="1">
    <source>
        <dbReference type="EMBL" id="GAA1722216.1"/>
    </source>
</evidence>
<accession>A0ABP4VGP4</accession>
<comment type="caution">
    <text evidence="1">The sequence shown here is derived from an EMBL/GenBank/DDBJ whole genome shotgun (WGS) entry which is preliminary data.</text>
</comment>
<keyword evidence="2" id="KW-1185">Reference proteome</keyword>
<proteinExistence type="predicted"/>
<name>A0ABP4VGP4_9ACTN</name>